<evidence type="ECO:0000256" key="2">
    <source>
        <dbReference type="ARBA" id="ARBA00022448"/>
    </source>
</evidence>
<dbReference type="Gene3D" id="1.20.1250.20">
    <property type="entry name" value="MFS general substrate transporter like domains"/>
    <property type="match status" value="1"/>
</dbReference>
<name>A0A7Z0GIZ5_9MICC</name>
<dbReference type="GO" id="GO:0022857">
    <property type="term" value="F:transmembrane transporter activity"/>
    <property type="evidence" value="ECO:0007669"/>
    <property type="project" value="InterPro"/>
</dbReference>
<feature type="transmembrane region" description="Helical" evidence="7">
    <location>
        <begin position="108"/>
        <end position="133"/>
    </location>
</feature>
<dbReference type="AlphaFoldDB" id="A0A7Z0GIZ5"/>
<dbReference type="InterPro" id="IPR036259">
    <property type="entry name" value="MFS_trans_sf"/>
</dbReference>
<evidence type="ECO:0000256" key="1">
    <source>
        <dbReference type="ARBA" id="ARBA00004429"/>
    </source>
</evidence>
<feature type="transmembrane region" description="Helical" evidence="7">
    <location>
        <begin position="298"/>
        <end position="325"/>
    </location>
</feature>
<feature type="transmembrane region" description="Helical" evidence="7">
    <location>
        <begin position="49"/>
        <end position="70"/>
    </location>
</feature>
<dbReference type="GO" id="GO:0005886">
    <property type="term" value="C:plasma membrane"/>
    <property type="evidence" value="ECO:0007669"/>
    <property type="project" value="UniProtKB-SubCell"/>
</dbReference>
<proteinExistence type="predicted"/>
<dbReference type="Pfam" id="PF07690">
    <property type="entry name" value="MFS_1"/>
    <property type="match status" value="1"/>
</dbReference>
<evidence type="ECO:0000313" key="8">
    <source>
        <dbReference type="EMBL" id="NYJ76874.1"/>
    </source>
</evidence>
<evidence type="ECO:0000256" key="5">
    <source>
        <dbReference type="ARBA" id="ARBA00022989"/>
    </source>
</evidence>
<comment type="subcellular location">
    <subcellularLocation>
        <location evidence="1">Cell inner membrane</location>
        <topology evidence="1">Multi-pass membrane protein</topology>
    </subcellularLocation>
</comment>
<evidence type="ECO:0000313" key="9">
    <source>
        <dbReference type="Proteomes" id="UP000535437"/>
    </source>
</evidence>
<evidence type="ECO:0000256" key="7">
    <source>
        <dbReference type="SAM" id="Phobius"/>
    </source>
</evidence>
<reference evidence="8 9" key="1">
    <citation type="submission" date="2020-07" db="EMBL/GenBank/DDBJ databases">
        <title>Sequencing the genomes of 1000 actinobacteria strains.</title>
        <authorList>
            <person name="Klenk H.-P."/>
        </authorList>
    </citation>
    <scope>NUCLEOTIDE SEQUENCE [LARGE SCALE GENOMIC DNA]</scope>
    <source>
        <strain evidence="8 9">DSM 15475</strain>
    </source>
</reference>
<keyword evidence="4 7" id="KW-0812">Transmembrane</keyword>
<keyword evidence="9" id="KW-1185">Reference proteome</keyword>
<evidence type="ECO:0000256" key="3">
    <source>
        <dbReference type="ARBA" id="ARBA00022475"/>
    </source>
</evidence>
<sequence>MHGSFIDLTPLRSSSGFRRLWLGGLVSAFAAQLAVVAVLFHVWEETGSPLWTGMVGLVSAAAMTAGSLLGGTAADRYDRTRVLRWTTLGQLLAALGLTVQALPNLALGAAPGVTLVLVLVAANAFCAGFGAASRRSLPARLLDHLQLPAGIALLHLGVQGALLLGPAIGGVVIGAFGLAACFGICAAALCVALWTVLRLPPVPPPAATGASPWAMTREGLRHVSRPGAVRGAFGTDLFATLLVMPVSLFPMINEMRLDGAPETLGMMTSSVAVGGLLAGLLSGAVVRRQRLGRIQSGAAAVWCLALIGYGLSPTLGTILLCLAVAGAADTVSVIARGAIVQLVTPDARRGRVSAAEHVIGAAGPDVGNARSGLVAQLVGAPASLVGGGVLALIGIGWIAARNRHLRDFRRSDFSRGDQTDTL</sequence>
<gene>
    <name evidence="8" type="ORF">HNR09_000285</name>
</gene>
<keyword evidence="5 7" id="KW-1133">Transmembrane helix</keyword>
<feature type="transmembrane region" description="Helical" evidence="7">
    <location>
        <begin position="171"/>
        <end position="197"/>
    </location>
</feature>
<keyword evidence="6 7" id="KW-0472">Membrane</keyword>
<dbReference type="PANTHER" id="PTHR23513:SF9">
    <property type="entry name" value="ENTEROBACTIN EXPORTER ENTS"/>
    <property type="match status" value="1"/>
</dbReference>
<dbReference type="RefSeq" id="WP_179540433.1">
    <property type="nucleotide sequence ID" value="NZ_BAAALL010000010.1"/>
</dbReference>
<keyword evidence="3" id="KW-1003">Cell membrane</keyword>
<evidence type="ECO:0000256" key="4">
    <source>
        <dbReference type="ARBA" id="ARBA00022692"/>
    </source>
</evidence>
<organism evidence="8 9">
    <name type="scientific">Nesterenkonia xinjiangensis</name>
    <dbReference type="NCBI Taxonomy" id="225327"/>
    <lineage>
        <taxon>Bacteria</taxon>
        <taxon>Bacillati</taxon>
        <taxon>Actinomycetota</taxon>
        <taxon>Actinomycetes</taxon>
        <taxon>Micrococcales</taxon>
        <taxon>Micrococcaceae</taxon>
        <taxon>Nesterenkonia</taxon>
    </lineage>
</organism>
<accession>A0A7Z0GIZ5</accession>
<feature type="transmembrane region" description="Helical" evidence="7">
    <location>
        <begin position="20"/>
        <end position="43"/>
    </location>
</feature>
<feature type="transmembrane region" description="Helical" evidence="7">
    <location>
        <begin position="373"/>
        <end position="400"/>
    </location>
</feature>
<dbReference type="CDD" id="cd06173">
    <property type="entry name" value="MFS_MefA_like"/>
    <property type="match status" value="1"/>
</dbReference>
<feature type="transmembrane region" description="Helical" evidence="7">
    <location>
        <begin position="231"/>
        <end position="252"/>
    </location>
</feature>
<dbReference type="PANTHER" id="PTHR23513">
    <property type="entry name" value="INTEGRAL MEMBRANE EFFLUX PROTEIN-RELATED"/>
    <property type="match status" value="1"/>
</dbReference>
<comment type="caution">
    <text evidence="8">The sequence shown here is derived from an EMBL/GenBank/DDBJ whole genome shotgun (WGS) entry which is preliminary data.</text>
</comment>
<dbReference type="Proteomes" id="UP000535437">
    <property type="component" value="Unassembled WGS sequence"/>
</dbReference>
<evidence type="ECO:0000256" key="6">
    <source>
        <dbReference type="ARBA" id="ARBA00023136"/>
    </source>
</evidence>
<feature type="transmembrane region" description="Helical" evidence="7">
    <location>
        <begin position="82"/>
        <end position="102"/>
    </location>
</feature>
<dbReference type="EMBL" id="JACCFY010000001">
    <property type="protein sequence ID" value="NYJ76874.1"/>
    <property type="molecule type" value="Genomic_DNA"/>
</dbReference>
<keyword evidence="2" id="KW-0813">Transport</keyword>
<dbReference type="SUPFAM" id="SSF103473">
    <property type="entry name" value="MFS general substrate transporter"/>
    <property type="match status" value="1"/>
</dbReference>
<dbReference type="InterPro" id="IPR011701">
    <property type="entry name" value="MFS"/>
</dbReference>
<protein>
    <submittedName>
        <fullName evidence="8">MFS family permease</fullName>
    </submittedName>
</protein>
<feature type="transmembrane region" description="Helical" evidence="7">
    <location>
        <begin position="264"/>
        <end position="286"/>
    </location>
</feature>
<feature type="transmembrane region" description="Helical" evidence="7">
    <location>
        <begin position="145"/>
        <end position="165"/>
    </location>
</feature>